<keyword evidence="4" id="KW-0378">Hydrolase</keyword>
<dbReference type="InterPro" id="IPR036365">
    <property type="entry name" value="PGBD-like_sf"/>
</dbReference>
<proteinExistence type="inferred from homology"/>
<comment type="similarity">
    <text evidence="2">Belongs to the glycosyl hydrolase 25 family.</text>
</comment>
<dbReference type="Gene3D" id="1.10.101.10">
    <property type="entry name" value="PGBD-like superfamily/PGBD"/>
    <property type="match status" value="1"/>
</dbReference>
<feature type="domain" description="Endolysin-like" evidence="7">
    <location>
        <begin position="213"/>
        <end position="330"/>
    </location>
</feature>
<dbReference type="Pfam" id="PF25309">
    <property type="entry name" value="ELLD"/>
    <property type="match status" value="1"/>
</dbReference>
<dbReference type="InterPro" id="IPR017853">
    <property type="entry name" value="GH"/>
</dbReference>
<dbReference type="GO" id="GO:0016998">
    <property type="term" value="P:cell wall macromolecule catabolic process"/>
    <property type="evidence" value="ECO:0007669"/>
    <property type="project" value="InterPro"/>
</dbReference>
<dbReference type="GO" id="GO:0003796">
    <property type="term" value="F:lysozyme activity"/>
    <property type="evidence" value="ECO:0007669"/>
    <property type="project" value="UniProtKB-EC"/>
</dbReference>
<evidence type="ECO:0000259" key="7">
    <source>
        <dbReference type="Pfam" id="PF25309"/>
    </source>
</evidence>
<dbReference type="InterPro" id="IPR002477">
    <property type="entry name" value="Peptidoglycan-bd-like"/>
</dbReference>
<sequence>MEIKGIDVSAWQGQIDWDKVANYGMDFVFIRITEAGNVIDSCFERNFSGCKKHNIPVGVYKYSYAMTIAEIQNEARKVVSVLNGRKLQYPVWLDLEHNKQRSLGAESIHKMADAFREIVEAAGYKFGIYCNVDWYMNVICSHLRKYDFWVARYPANDDGWLQERLRPDFGVGWQYSSKAKIPGINGTVDRNVFYKDYSENDKGESEVKKKKEQIIQNIRNDAVEFAVGIANDNDHGYSQRIRSLYEINVPKSFDCSSLTLTAYYYAFMKNGLTQQARYLKEHCSYTGNMLEMLNCGFEVVARNQTAHVQMIKGDLELNTTHHVAMAIDKDNIVHARSSEGTTDTKDNSGNEIRTQPWYLYSHGWTHRLRFTGKGIDFSGLVNTSGSKPTKKPEAVIPETTTKGAGYMFEPALVKLGSTGTSVLLLQEILRARGFKGKNGKALSLSRKADENTIYALKAYQESRNGVLAVDGECGENTWKDLIAI</sequence>
<dbReference type="GO" id="GO:0009253">
    <property type="term" value="P:peptidoglycan catabolic process"/>
    <property type="evidence" value="ECO:0007669"/>
    <property type="project" value="InterPro"/>
</dbReference>
<dbReference type="PROSITE" id="PS51904">
    <property type="entry name" value="GLYCOSYL_HYDROL_F25_2"/>
    <property type="match status" value="1"/>
</dbReference>
<evidence type="ECO:0000256" key="3">
    <source>
        <dbReference type="ARBA" id="ARBA00012732"/>
    </source>
</evidence>
<dbReference type="Gene3D" id="3.90.1720.10">
    <property type="entry name" value="endopeptidase domain like (from Nostoc punctiforme)"/>
    <property type="match status" value="1"/>
</dbReference>
<dbReference type="InterPro" id="IPR036366">
    <property type="entry name" value="PGBDSf"/>
</dbReference>
<evidence type="ECO:0000259" key="6">
    <source>
        <dbReference type="Pfam" id="PF01471"/>
    </source>
</evidence>
<dbReference type="SUPFAM" id="SSF51445">
    <property type="entry name" value="(Trans)glycosidases"/>
    <property type="match status" value="1"/>
</dbReference>
<reference evidence="8" key="1">
    <citation type="journal article" date="2021" name="Proc. Natl. Acad. Sci. U.S.A.">
        <title>A Catalog of Tens of Thousands of Viruses from Human Metagenomes Reveals Hidden Associations with Chronic Diseases.</title>
        <authorList>
            <person name="Tisza M.J."/>
            <person name="Buck C.B."/>
        </authorList>
    </citation>
    <scope>NUCLEOTIDE SEQUENCE</scope>
    <source>
        <strain evidence="8">Ctp7F23</strain>
    </source>
</reference>
<dbReference type="Pfam" id="PF01471">
    <property type="entry name" value="PG_binding_1"/>
    <property type="match status" value="1"/>
</dbReference>
<feature type="domain" description="Peptidoglycan binding-like" evidence="6">
    <location>
        <begin position="419"/>
        <end position="479"/>
    </location>
</feature>
<dbReference type="SUPFAM" id="SSF47090">
    <property type="entry name" value="PGBD-like"/>
    <property type="match status" value="1"/>
</dbReference>
<dbReference type="EMBL" id="BK016037">
    <property type="protein sequence ID" value="DAF90781.1"/>
    <property type="molecule type" value="Genomic_DNA"/>
</dbReference>
<evidence type="ECO:0000256" key="4">
    <source>
        <dbReference type="ARBA" id="ARBA00022801"/>
    </source>
</evidence>
<accession>A0A8S5U8K0</accession>
<evidence type="ECO:0000313" key="8">
    <source>
        <dbReference type="EMBL" id="DAF90781.1"/>
    </source>
</evidence>
<protein>
    <recommendedName>
        <fullName evidence="3">lysozyme</fullName>
        <ecNumber evidence="3">3.2.1.17</ecNumber>
    </recommendedName>
</protein>
<dbReference type="GO" id="GO:0016052">
    <property type="term" value="P:carbohydrate catabolic process"/>
    <property type="evidence" value="ECO:0007669"/>
    <property type="project" value="TreeGrafter"/>
</dbReference>
<dbReference type="InterPro" id="IPR018077">
    <property type="entry name" value="Glyco_hydro_fam25_subgr"/>
</dbReference>
<keyword evidence="5" id="KW-0326">Glycosidase</keyword>
<dbReference type="InterPro" id="IPR002053">
    <property type="entry name" value="Glyco_hydro_25"/>
</dbReference>
<dbReference type="EC" id="3.2.1.17" evidence="3"/>
<dbReference type="SMART" id="SM00641">
    <property type="entry name" value="Glyco_25"/>
    <property type="match status" value="1"/>
</dbReference>
<dbReference type="InterPro" id="IPR057370">
    <property type="entry name" value="ELLD"/>
</dbReference>
<dbReference type="PANTHER" id="PTHR34135">
    <property type="entry name" value="LYSOZYME"/>
    <property type="match status" value="1"/>
</dbReference>
<dbReference type="PANTHER" id="PTHR34135:SF2">
    <property type="entry name" value="LYSOZYME"/>
    <property type="match status" value="1"/>
</dbReference>
<name>A0A8S5U8K0_9CAUD</name>
<dbReference type="Gene3D" id="3.20.20.80">
    <property type="entry name" value="Glycosidases"/>
    <property type="match status" value="1"/>
</dbReference>
<dbReference type="CDD" id="cd06414">
    <property type="entry name" value="GH25_LytC-like"/>
    <property type="match status" value="1"/>
</dbReference>
<comment type="catalytic activity">
    <reaction evidence="1">
        <text>Hydrolysis of (1-&gt;4)-beta-linkages between N-acetylmuramic acid and N-acetyl-D-glucosamine residues in a peptidoglycan and between N-acetyl-D-glucosamine residues in chitodextrins.</text>
        <dbReference type="EC" id="3.2.1.17"/>
    </reaction>
</comment>
<organism evidence="8">
    <name type="scientific">Myoviridae sp. ctp7F23</name>
    <dbReference type="NCBI Taxonomy" id="2825174"/>
    <lineage>
        <taxon>Viruses</taxon>
        <taxon>Duplodnaviria</taxon>
        <taxon>Heunggongvirae</taxon>
        <taxon>Uroviricota</taxon>
        <taxon>Caudoviricetes</taxon>
    </lineage>
</organism>
<evidence type="ECO:0000256" key="1">
    <source>
        <dbReference type="ARBA" id="ARBA00000632"/>
    </source>
</evidence>
<dbReference type="Pfam" id="PF01183">
    <property type="entry name" value="Glyco_hydro_25"/>
    <property type="match status" value="1"/>
</dbReference>
<evidence type="ECO:0000256" key="5">
    <source>
        <dbReference type="ARBA" id="ARBA00023295"/>
    </source>
</evidence>
<evidence type="ECO:0000256" key="2">
    <source>
        <dbReference type="ARBA" id="ARBA00010646"/>
    </source>
</evidence>